<keyword evidence="2" id="KW-0378">Hydrolase</keyword>
<evidence type="ECO:0000259" key="1">
    <source>
        <dbReference type="Pfam" id="PF00561"/>
    </source>
</evidence>
<dbReference type="NCBIfam" id="TIGR02427">
    <property type="entry name" value="protocat_pcaD"/>
    <property type="match status" value="1"/>
</dbReference>
<reference evidence="2 3" key="1">
    <citation type="submission" date="2022-11" db="EMBL/GenBank/DDBJ databases">
        <title>Brucella sp. YY2X, whole genome shotgun sequencing project.</title>
        <authorList>
            <person name="Yang Y."/>
        </authorList>
    </citation>
    <scope>NUCLEOTIDE SEQUENCE [LARGE SCALE GENOMIC DNA]</scope>
    <source>
        <strain evidence="2 3">YY2X</strain>
    </source>
</reference>
<keyword evidence="3" id="KW-1185">Reference proteome</keyword>
<dbReference type="RefSeq" id="WP_265985975.1">
    <property type="nucleotide sequence ID" value="NZ_JAPHAV010000009.1"/>
</dbReference>
<dbReference type="SUPFAM" id="SSF53474">
    <property type="entry name" value="alpha/beta-Hydrolases"/>
    <property type="match status" value="1"/>
</dbReference>
<name>A0ABT3QRN6_9HYPH</name>
<dbReference type="EMBL" id="JAPHAV010000009">
    <property type="protein sequence ID" value="MCX2698287.1"/>
    <property type="molecule type" value="Genomic_DNA"/>
</dbReference>
<dbReference type="Gene3D" id="3.40.50.1820">
    <property type="entry name" value="alpha/beta hydrolase"/>
    <property type="match status" value="1"/>
</dbReference>
<dbReference type="Pfam" id="PF00561">
    <property type="entry name" value="Abhydrolase_1"/>
    <property type="match status" value="1"/>
</dbReference>
<accession>A0ABT3QRN6</accession>
<dbReference type="PANTHER" id="PTHR43798:SF5">
    <property type="entry name" value="MONOACYLGLYCEROL LIPASE ABHD6"/>
    <property type="match status" value="1"/>
</dbReference>
<dbReference type="PANTHER" id="PTHR43798">
    <property type="entry name" value="MONOACYLGLYCEROL LIPASE"/>
    <property type="match status" value="1"/>
</dbReference>
<dbReference type="InterPro" id="IPR026968">
    <property type="entry name" value="PcaD/CatD"/>
</dbReference>
<evidence type="ECO:0000313" key="3">
    <source>
        <dbReference type="Proteomes" id="UP001301216"/>
    </source>
</evidence>
<dbReference type="EC" id="3.1.1.24" evidence="2"/>
<dbReference type="GO" id="GO:0047570">
    <property type="term" value="F:3-oxoadipate enol-lactonase activity"/>
    <property type="evidence" value="ECO:0007669"/>
    <property type="project" value="UniProtKB-EC"/>
</dbReference>
<protein>
    <submittedName>
        <fullName evidence="2">3-oxoadipate enol-lactonase</fullName>
        <ecNumber evidence="2">3.1.1.24</ecNumber>
    </submittedName>
</protein>
<dbReference type="InterPro" id="IPR000073">
    <property type="entry name" value="AB_hydrolase_1"/>
</dbReference>
<dbReference type="InterPro" id="IPR050266">
    <property type="entry name" value="AB_hydrolase_sf"/>
</dbReference>
<proteinExistence type="predicted"/>
<feature type="domain" description="AB hydrolase-1" evidence="1">
    <location>
        <begin position="23"/>
        <end position="131"/>
    </location>
</feature>
<comment type="caution">
    <text evidence="2">The sequence shown here is derived from an EMBL/GenBank/DDBJ whole genome shotgun (WGS) entry which is preliminary data.</text>
</comment>
<organism evidence="2 3">
    <name type="scientific">Ochrobactrum chromiisoli</name>
    <dbReference type="NCBI Taxonomy" id="2993941"/>
    <lineage>
        <taxon>Bacteria</taxon>
        <taxon>Pseudomonadati</taxon>
        <taxon>Pseudomonadota</taxon>
        <taxon>Alphaproteobacteria</taxon>
        <taxon>Hyphomicrobiales</taxon>
        <taxon>Brucellaceae</taxon>
        <taxon>Brucella/Ochrobactrum group</taxon>
        <taxon>Ochrobactrum</taxon>
    </lineage>
</organism>
<gene>
    <name evidence="2" type="primary">pcaD</name>
    <name evidence="2" type="ORF">OPR82_16200</name>
</gene>
<dbReference type="InterPro" id="IPR029058">
    <property type="entry name" value="AB_hydrolase_fold"/>
</dbReference>
<sequence>MNFLNIGDTAIHYRTEGLGTGRPVIAFVNSLGTDFRIWDAVVAALGDSYAFVLHDKRGHGLSALGNPPYSIETHADDLIALLEHLGIEQAVIWGLSVGGLIAQGLYAKRPDLVRALVLSNTAHKIGTADMWNGRIEHILENGLSGMVDPIMERWFTPAFRTPDNALYTGCRAMLTRQSVEGYCGTCAALRDADYTEAATRIAVPTLCVVGDQDGASSPDLVRSLSALVTNSTFVEIADCGHIPCIEQPAAYSAKVSAFLKSLS</sequence>
<dbReference type="Proteomes" id="UP001301216">
    <property type="component" value="Unassembled WGS sequence"/>
</dbReference>
<evidence type="ECO:0000313" key="2">
    <source>
        <dbReference type="EMBL" id="MCX2698287.1"/>
    </source>
</evidence>